<reference evidence="1" key="1">
    <citation type="submission" date="2023-06" db="EMBL/GenBank/DDBJ databases">
        <title>Phylogenetic Diversity of Rhizobium strains.</title>
        <authorList>
            <person name="Moura F.T."/>
            <person name="Helene L.C.F."/>
            <person name="Hungria M."/>
        </authorList>
    </citation>
    <scope>NUCLEOTIDE SEQUENCE</scope>
    <source>
        <strain evidence="1">CCGE524</strain>
    </source>
</reference>
<dbReference type="EMBL" id="JARFYN010000040">
    <property type="protein sequence ID" value="MDL2408862.1"/>
    <property type="molecule type" value="Genomic_DNA"/>
</dbReference>
<dbReference type="PANTHER" id="PTHR35566">
    <property type="entry name" value="BLR3599 PROTEIN"/>
    <property type="match status" value="1"/>
</dbReference>
<dbReference type="InterPro" id="IPR010263">
    <property type="entry name" value="T6SS_TssK"/>
</dbReference>
<proteinExistence type="predicted"/>
<name>A0ABT7KJX2_9HYPH</name>
<dbReference type="Pfam" id="PF05936">
    <property type="entry name" value="T6SS_VasE"/>
    <property type="match status" value="1"/>
</dbReference>
<dbReference type="NCBIfam" id="TIGR03353">
    <property type="entry name" value="VI_chp_4"/>
    <property type="match status" value="1"/>
</dbReference>
<accession>A0ABT7KJX2</accession>
<dbReference type="Proteomes" id="UP001172630">
    <property type="component" value="Unassembled WGS sequence"/>
</dbReference>
<comment type="caution">
    <text evidence="1">The sequence shown here is derived from an EMBL/GenBank/DDBJ whole genome shotgun (WGS) entry which is preliminary data.</text>
</comment>
<dbReference type="PANTHER" id="PTHR35566:SF1">
    <property type="entry name" value="TYPE VI SECRETION SYSTEM BASEPLATE COMPONENT TSSK1"/>
    <property type="match status" value="1"/>
</dbReference>
<dbReference type="RefSeq" id="WP_285882309.1">
    <property type="nucleotide sequence ID" value="NZ_JARFYN010000040.1"/>
</dbReference>
<sequence>MGKPLWLEGMFLRPQHLQQYDRWIESNLDQRVAGLAPYPWGVRQLEFDKEALKTGQIRINAADVVFPDGTLYDAPGPQPVPQAVHIPPRAQGKRVFLALPLSAPGTIEVAEGASMAQRFRNTMVQVTDNAQAGRPPAEIGIGTLNVRIVIEGERLDELTYLPIGEIESVGALGQVTLTESYIPPVISVGASLRLVSILEQIHGLLRSRAASLTEGASGQAGDTRSGILDIMLLGIVNRAEAVSSHLIATGLHSAENAFRELVAIAAEISAYASPTRRPPDMPPYSHLDLRMSFEGLLGILREMLSVIVERNAISVPLTEGDFGMWLGEIKDRMAFASRHLVLIARADLALESIRQQLPLHIKIGPVEQIRDLVNLQLPGIAIQPLSVAPREIPFIPNAVYFEVDTSNPLWTRLRDSAACALHVSGTYPSLGLELWAIQREAGR</sequence>
<evidence type="ECO:0000313" key="1">
    <source>
        <dbReference type="EMBL" id="MDL2408862.1"/>
    </source>
</evidence>
<keyword evidence="2" id="KW-1185">Reference proteome</keyword>
<organism evidence="1 2">
    <name type="scientific">Rhizobium calliandrae</name>
    <dbReference type="NCBI Taxonomy" id="1312182"/>
    <lineage>
        <taxon>Bacteria</taxon>
        <taxon>Pseudomonadati</taxon>
        <taxon>Pseudomonadota</taxon>
        <taxon>Alphaproteobacteria</taxon>
        <taxon>Hyphomicrobiales</taxon>
        <taxon>Rhizobiaceae</taxon>
        <taxon>Rhizobium/Agrobacterium group</taxon>
        <taxon>Rhizobium</taxon>
    </lineage>
</organism>
<gene>
    <name evidence="1" type="primary">tssK</name>
    <name evidence="1" type="ORF">PY650_25120</name>
</gene>
<evidence type="ECO:0000313" key="2">
    <source>
        <dbReference type="Proteomes" id="UP001172630"/>
    </source>
</evidence>
<protein>
    <submittedName>
        <fullName evidence="1">Type VI secretion system baseplate subunit TssK</fullName>
    </submittedName>
</protein>